<accession>A0A1Y6CKL9</accession>
<organism evidence="6 7">
    <name type="scientific">Tistlia consotensis USBA 355</name>
    <dbReference type="NCBI Taxonomy" id="560819"/>
    <lineage>
        <taxon>Bacteria</taxon>
        <taxon>Pseudomonadati</taxon>
        <taxon>Pseudomonadota</taxon>
        <taxon>Alphaproteobacteria</taxon>
        <taxon>Rhodospirillales</taxon>
        <taxon>Rhodovibrionaceae</taxon>
        <taxon>Tistlia</taxon>
    </lineage>
</organism>
<protein>
    <submittedName>
        <fullName evidence="6">3-hydroxyisobutyrate dehydrogenase</fullName>
    </submittedName>
</protein>
<evidence type="ECO:0000256" key="1">
    <source>
        <dbReference type="ARBA" id="ARBA00023002"/>
    </source>
</evidence>
<sequence>MNDLVIGFVGLGDQGGPMARAIAEAGFDLHVWARRPASLEAAAGLAHTAHDGVASLAAVVDVLCLCLRDDGDIRDLLDGQGLTASLRPGSAVLNHGTGDPAENGRIAARLAGAGISYLDAPVSGGRPGALSRSLTTFVGGEPAVFGRCLPLLESFSRKVVHMGSVGSGQSAKLLNNALTMSNLKNAVDAFWLARRLGVDLRKLHDALMVSSGSSAILQALGGPIDAEIAPHLQGLMRKDIEHFAEAMRALDLDPSSLRDRGLAGAEGLVEIVGWLRRPEPAAADDGGAHLAARSMRPSEA</sequence>
<dbReference type="SUPFAM" id="SSF48179">
    <property type="entry name" value="6-phosphogluconate dehydrogenase C-terminal domain-like"/>
    <property type="match status" value="1"/>
</dbReference>
<keyword evidence="2" id="KW-0520">NAD</keyword>
<dbReference type="InterPro" id="IPR036291">
    <property type="entry name" value="NAD(P)-bd_dom_sf"/>
</dbReference>
<reference evidence="6 7" key="1">
    <citation type="submission" date="2017-04" db="EMBL/GenBank/DDBJ databases">
        <authorList>
            <person name="Afonso C.L."/>
            <person name="Miller P.J."/>
            <person name="Scott M.A."/>
            <person name="Spackman E."/>
            <person name="Goraichik I."/>
            <person name="Dimitrov K.M."/>
            <person name="Suarez D.L."/>
            <person name="Swayne D.E."/>
        </authorList>
    </citation>
    <scope>NUCLEOTIDE SEQUENCE [LARGE SCALE GENOMIC DNA]</scope>
    <source>
        <strain evidence="6 7">USBA 355</strain>
    </source>
</reference>
<dbReference type="PANTHER" id="PTHR43060">
    <property type="entry name" value="3-HYDROXYISOBUTYRATE DEHYDROGENASE-LIKE 1, MITOCHONDRIAL-RELATED"/>
    <property type="match status" value="1"/>
</dbReference>
<dbReference type="Gene3D" id="3.40.50.720">
    <property type="entry name" value="NAD(P)-binding Rossmann-like Domain"/>
    <property type="match status" value="1"/>
</dbReference>
<dbReference type="GO" id="GO:0051287">
    <property type="term" value="F:NAD binding"/>
    <property type="evidence" value="ECO:0007669"/>
    <property type="project" value="InterPro"/>
</dbReference>
<dbReference type="AlphaFoldDB" id="A0A1Y6CKL9"/>
<evidence type="ECO:0000256" key="2">
    <source>
        <dbReference type="ARBA" id="ARBA00023027"/>
    </source>
</evidence>
<dbReference type="GO" id="GO:0016491">
    <property type="term" value="F:oxidoreductase activity"/>
    <property type="evidence" value="ECO:0007669"/>
    <property type="project" value="UniProtKB-KW"/>
</dbReference>
<dbReference type="SUPFAM" id="SSF51735">
    <property type="entry name" value="NAD(P)-binding Rossmann-fold domains"/>
    <property type="match status" value="1"/>
</dbReference>
<feature type="domain" description="6-phosphogluconate dehydrogenase NADP-binding" evidence="4">
    <location>
        <begin position="6"/>
        <end position="163"/>
    </location>
</feature>
<dbReference type="GO" id="GO:0050661">
    <property type="term" value="F:NADP binding"/>
    <property type="evidence" value="ECO:0007669"/>
    <property type="project" value="InterPro"/>
</dbReference>
<name>A0A1Y6CKL9_9PROT</name>
<dbReference type="PANTHER" id="PTHR43060:SF15">
    <property type="entry name" value="3-HYDROXYISOBUTYRATE DEHYDROGENASE-LIKE 1, MITOCHONDRIAL-RELATED"/>
    <property type="match status" value="1"/>
</dbReference>
<evidence type="ECO:0000256" key="3">
    <source>
        <dbReference type="PIRSR" id="PIRSR000103-1"/>
    </source>
</evidence>
<gene>
    <name evidence="6" type="ORF">SAMN05428998_1323</name>
</gene>
<dbReference type="Pfam" id="PF03446">
    <property type="entry name" value="NAD_binding_2"/>
    <property type="match status" value="1"/>
</dbReference>
<keyword evidence="7" id="KW-1185">Reference proteome</keyword>
<dbReference type="STRING" id="560819.SAMN05428998_1323"/>
<evidence type="ECO:0000313" key="7">
    <source>
        <dbReference type="Proteomes" id="UP000192917"/>
    </source>
</evidence>
<dbReference type="RefSeq" id="WP_085125725.1">
    <property type="nucleotide sequence ID" value="NZ_FWZX01000032.1"/>
</dbReference>
<dbReference type="PIRSF" id="PIRSF000103">
    <property type="entry name" value="HIBADH"/>
    <property type="match status" value="1"/>
</dbReference>
<dbReference type="Gene3D" id="1.10.1040.10">
    <property type="entry name" value="N-(1-d-carboxylethyl)-l-norvaline Dehydrogenase, domain 2"/>
    <property type="match status" value="1"/>
</dbReference>
<dbReference type="Proteomes" id="UP000192917">
    <property type="component" value="Unassembled WGS sequence"/>
</dbReference>
<dbReference type="InterPro" id="IPR013328">
    <property type="entry name" value="6PGD_dom2"/>
</dbReference>
<dbReference type="InterPro" id="IPR006115">
    <property type="entry name" value="6PGDH_NADP-bd"/>
</dbReference>
<dbReference type="EMBL" id="FWZX01000032">
    <property type="protein sequence ID" value="SMF73298.1"/>
    <property type="molecule type" value="Genomic_DNA"/>
</dbReference>
<feature type="domain" description="3-hydroxyisobutyrate dehydrogenase-like NAD-binding" evidence="5">
    <location>
        <begin position="166"/>
        <end position="252"/>
    </location>
</feature>
<proteinExistence type="predicted"/>
<keyword evidence="1" id="KW-0560">Oxidoreductase</keyword>
<evidence type="ECO:0000259" key="4">
    <source>
        <dbReference type="Pfam" id="PF03446"/>
    </source>
</evidence>
<dbReference type="InterPro" id="IPR029154">
    <property type="entry name" value="HIBADH-like_NADP-bd"/>
</dbReference>
<dbReference type="InterPro" id="IPR015815">
    <property type="entry name" value="HIBADH-related"/>
</dbReference>
<feature type="active site" evidence="3">
    <location>
        <position position="172"/>
    </location>
</feature>
<evidence type="ECO:0000313" key="6">
    <source>
        <dbReference type="EMBL" id="SMF73298.1"/>
    </source>
</evidence>
<dbReference type="InterPro" id="IPR008927">
    <property type="entry name" value="6-PGluconate_DH-like_C_sf"/>
</dbReference>
<dbReference type="Pfam" id="PF14833">
    <property type="entry name" value="NAD_binding_11"/>
    <property type="match status" value="1"/>
</dbReference>
<evidence type="ECO:0000259" key="5">
    <source>
        <dbReference type="Pfam" id="PF14833"/>
    </source>
</evidence>